<dbReference type="GO" id="GO:0007019">
    <property type="term" value="P:microtubule depolymerization"/>
    <property type="evidence" value="ECO:0007669"/>
    <property type="project" value="TreeGrafter"/>
</dbReference>
<comment type="subcellular location">
    <subcellularLocation>
        <location evidence="1">Cytoplasm</location>
        <location evidence="1">Cytoskeleton</location>
    </subcellularLocation>
</comment>
<feature type="domain" description="Katanin p80 subunit C-terminal" evidence="8">
    <location>
        <begin position="587"/>
        <end position="697"/>
    </location>
</feature>
<evidence type="ECO:0000256" key="6">
    <source>
        <dbReference type="PROSITE-ProRule" id="PRU00221"/>
    </source>
</evidence>
<dbReference type="PANTHER" id="PTHR19845">
    <property type="entry name" value="KATANIN P80 SUBUNIT"/>
    <property type="match status" value="1"/>
</dbReference>
<evidence type="ECO:0000313" key="9">
    <source>
        <dbReference type="Proteomes" id="UP000887572"/>
    </source>
</evidence>
<evidence type="ECO:0000256" key="5">
    <source>
        <dbReference type="ARBA" id="ARBA00023212"/>
    </source>
</evidence>
<feature type="repeat" description="WD" evidence="6">
    <location>
        <begin position="194"/>
        <end position="226"/>
    </location>
</feature>
<dbReference type="Pfam" id="PF13925">
    <property type="entry name" value="Katanin_con80"/>
    <property type="match status" value="1"/>
</dbReference>
<organism evidence="9 10">
    <name type="scientific">Globodera rostochiensis</name>
    <name type="common">Golden nematode worm</name>
    <name type="synonym">Heterodera rostochiensis</name>
    <dbReference type="NCBI Taxonomy" id="31243"/>
    <lineage>
        <taxon>Eukaryota</taxon>
        <taxon>Metazoa</taxon>
        <taxon>Ecdysozoa</taxon>
        <taxon>Nematoda</taxon>
        <taxon>Chromadorea</taxon>
        <taxon>Rhabditida</taxon>
        <taxon>Tylenchina</taxon>
        <taxon>Tylenchomorpha</taxon>
        <taxon>Tylenchoidea</taxon>
        <taxon>Heteroderidae</taxon>
        <taxon>Heteroderinae</taxon>
        <taxon>Globodera</taxon>
    </lineage>
</organism>
<dbReference type="Pfam" id="PF00400">
    <property type="entry name" value="WD40"/>
    <property type="match status" value="2"/>
</dbReference>
<dbReference type="InterPro" id="IPR019775">
    <property type="entry name" value="WD40_repeat_CS"/>
</dbReference>
<evidence type="ECO:0000256" key="4">
    <source>
        <dbReference type="ARBA" id="ARBA00022737"/>
    </source>
</evidence>
<feature type="compositionally biased region" description="Basic and acidic residues" evidence="7">
    <location>
        <begin position="434"/>
        <end position="449"/>
    </location>
</feature>
<evidence type="ECO:0000256" key="1">
    <source>
        <dbReference type="ARBA" id="ARBA00004245"/>
    </source>
</evidence>
<dbReference type="InterPro" id="IPR036322">
    <property type="entry name" value="WD40_repeat_dom_sf"/>
</dbReference>
<dbReference type="PROSITE" id="PS50082">
    <property type="entry name" value="WD_REPEATS_2"/>
    <property type="match status" value="2"/>
</dbReference>
<reference evidence="10" key="1">
    <citation type="submission" date="2022-11" db="UniProtKB">
        <authorList>
            <consortium name="WormBaseParasite"/>
        </authorList>
    </citation>
    <scope>IDENTIFICATION</scope>
</reference>
<dbReference type="WBParaSite" id="Gr19_v10_g16394.t1">
    <property type="protein sequence ID" value="Gr19_v10_g16394.t1"/>
    <property type="gene ID" value="Gr19_v10_g16394"/>
</dbReference>
<evidence type="ECO:0000256" key="3">
    <source>
        <dbReference type="ARBA" id="ARBA00022574"/>
    </source>
</evidence>
<evidence type="ECO:0000256" key="2">
    <source>
        <dbReference type="ARBA" id="ARBA00022490"/>
    </source>
</evidence>
<keyword evidence="5" id="KW-0206">Cytoskeleton</keyword>
<keyword evidence="9" id="KW-1185">Reference proteome</keyword>
<dbReference type="SMART" id="SM00320">
    <property type="entry name" value="WD40"/>
    <property type="match status" value="3"/>
</dbReference>
<feature type="compositionally biased region" description="Polar residues" evidence="7">
    <location>
        <begin position="404"/>
        <end position="419"/>
    </location>
</feature>
<dbReference type="PROSITE" id="PS00678">
    <property type="entry name" value="WD_REPEATS_1"/>
    <property type="match status" value="2"/>
</dbReference>
<dbReference type="Gene3D" id="2.130.10.10">
    <property type="entry name" value="YVTN repeat-like/Quinoprotein amine dehydrogenase"/>
    <property type="match status" value="1"/>
</dbReference>
<keyword evidence="2" id="KW-0963">Cytoplasm</keyword>
<sequence>MVAPARNVEEIFPPPFKVTGKSKLLNYCTNELGHFLNNTANALVGNPLRIIPLDGLSTPQKQIACTNSPTSVGLNCSERYLSLTNGCDLSVYDLQKGSTLRELHDHDGNIGGVAWHRESPWLLASVGDDCTLRLWDLRSHPAQIAIRRSTKPYRRLEFSPDCNFIACAGELVSIYELCMAQNVVHMLSSSPSVAVRFNPSEYLLATAGDDRTVRFWDIDTGECVTQSPTFDAQIGHIHFEPDGKYLIVETERQIATIRWEPFELLSQFNHAQQLHFPFMPTPNPSGLSLLTNEVKERQRLTLLDMNVKNGRLYQLVVEQNLDPAKCATVYSASLSLNQLDKCGIAASSTVEKGGVSAQELFGNDLESVDKKDGELTPEAALSSTPSSLLDSLIIDQEEDDGTDQKSLLSVPNSRKNVSVAQRDGVSPMTGAMPKPEHRQQISTSVEDHPQGLQGSTSQFHRPNRLIIVPNSSSKNSAGHISSINNNRPKPSSLIRRGSSLNDVANCASASVHNTLAATHNLSPSMPTNSFGVAKAPQCFLECFFIFKSQVRSVEEFMQVNPKLKASAHKLKIEAGSLLSSLNSIQLNKAEHIVNAVAYFEELHIFAKLLNDYVRQPRDQTLALSAAFLPRVELLLKHRNSAYPQMALAFLEIVLSSHGDAIRHGLSSRDFSIGVDLAAEQRFDRCTKCKNALLQIRMNSSYCVDRLDISQRQRFEALMTLVDNLFGSSLGAQHSCILP</sequence>
<accession>A0A914HDN6</accession>
<dbReference type="GO" id="GO:0008017">
    <property type="term" value="F:microtubule binding"/>
    <property type="evidence" value="ECO:0007669"/>
    <property type="project" value="InterPro"/>
</dbReference>
<dbReference type="Proteomes" id="UP000887572">
    <property type="component" value="Unplaced"/>
</dbReference>
<evidence type="ECO:0000313" key="10">
    <source>
        <dbReference type="WBParaSite" id="Gr19_v10_g16394.t1"/>
    </source>
</evidence>
<dbReference type="InterPro" id="IPR015943">
    <property type="entry name" value="WD40/YVTN_repeat-like_dom_sf"/>
</dbReference>
<keyword evidence="4" id="KW-0677">Repeat</keyword>
<dbReference type="InterPro" id="IPR028021">
    <property type="entry name" value="Katanin_C-terminal"/>
</dbReference>
<dbReference type="SUPFAM" id="SSF50978">
    <property type="entry name" value="WD40 repeat-like"/>
    <property type="match status" value="1"/>
</dbReference>
<feature type="region of interest" description="Disordered" evidence="7">
    <location>
        <begin position="399"/>
        <end position="496"/>
    </location>
</feature>
<evidence type="ECO:0000256" key="7">
    <source>
        <dbReference type="SAM" id="MobiDB-lite"/>
    </source>
</evidence>
<dbReference type="PANTHER" id="PTHR19845:SF0">
    <property type="entry name" value="KATANIN P80 WD40 REPEAT-CONTAINING SUBUNIT B1"/>
    <property type="match status" value="1"/>
</dbReference>
<feature type="repeat" description="WD" evidence="6">
    <location>
        <begin position="103"/>
        <end position="139"/>
    </location>
</feature>
<protein>
    <submittedName>
        <fullName evidence="10">Katanin p80 subunit C-terminal domain-containing protein</fullName>
    </submittedName>
</protein>
<name>A0A914HDN6_GLORO</name>
<dbReference type="AlphaFoldDB" id="A0A914HDN6"/>
<dbReference type="GO" id="GO:0008352">
    <property type="term" value="C:katanin complex"/>
    <property type="evidence" value="ECO:0007669"/>
    <property type="project" value="TreeGrafter"/>
</dbReference>
<feature type="compositionally biased region" description="Low complexity" evidence="7">
    <location>
        <begin position="376"/>
        <end position="387"/>
    </location>
</feature>
<dbReference type="PROSITE" id="PS50294">
    <property type="entry name" value="WD_REPEATS_REGION"/>
    <property type="match status" value="2"/>
</dbReference>
<dbReference type="InterPro" id="IPR001680">
    <property type="entry name" value="WD40_rpt"/>
</dbReference>
<proteinExistence type="predicted"/>
<keyword evidence="3 6" id="KW-0853">WD repeat</keyword>
<feature type="region of interest" description="Disordered" evidence="7">
    <location>
        <begin position="368"/>
        <end position="387"/>
    </location>
</feature>
<feature type="compositionally biased region" description="Polar residues" evidence="7">
    <location>
        <begin position="469"/>
        <end position="489"/>
    </location>
</feature>
<evidence type="ECO:0000259" key="8">
    <source>
        <dbReference type="Pfam" id="PF13925"/>
    </source>
</evidence>